<accession>A0A8J7Q7W0</accession>
<dbReference type="AlphaFoldDB" id="A0A8J7Q7W0"/>
<protein>
    <submittedName>
        <fullName evidence="1">DUF790 family protein</fullName>
    </submittedName>
</protein>
<dbReference type="Pfam" id="PF05626">
    <property type="entry name" value="DUF790"/>
    <property type="match status" value="1"/>
</dbReference>
<name>A0A8J7Q7W0_9BACT</name>
<reference evidence="1" key="1">
    <citation type="submission" date="2021-03" db="EMBL/GenBank/DDBJ databases">
        <authorList>
            <person name="Wang G."/>
        </authorList>
    </citation>
    <scope>NUCLEOTIDE SEQUENCE</scope>
    <source>
        <strain evidence="1">KCTC 12899</strain>
    </source>
</reference>
<sequence length="403" mass="45812">MLTKDLIRFRNLKGTIKPTWIKKNDDTAFSLADCLVTLFEQHIGSTKRALQEQTGRLLENCPLNNQVAKGLTKLMWDRCRFAEPANEDMIAQRDQVFESANALMAQGPWPSLEAYREAVAAQQQTKPAELDQQLYSDLEMYQPLEAVREITGDKLIARYNAALVQSLLLQAESVTITLPVKDLAVLRDLFRHLKFHQLMVAVKDTAEGYQLTLDGPLSLFQQTKRYGMNLARFFPALLHQKKWSLAAEIRIRGKKPGVLLVDQSHKLQPYTQATGAYVPESFELLIQSVQEKVPGWQAEAGTKSLQLPNGDFVFPDFVLTHGDMRVYLELFHRWHRGALRNRLKANLAESGECLILGVDTHLTRDKEMAKELAANAYFQSFGFSFRDIPTVTKLKPILKRLAE</sequence>
<dbReference type="InterPro" id="IPR008508">
    <property type="entry name" value="Bax1"/>
</dbReference>
<organism evidence="1 2">
    <name type="scientific">Acanthopleuribacter pedis</name>
    <dbReference type="NCBI Taxonomy" id="442870"/>
    <lineage>
        <taxon>Bacteria</taxon>
        <taxon>Pseudomonadati</taxon>
        <taxon>Acidobacteriota</taxon>
        <taxon>Holophagae</taxon>
        <taxon>Acanthopleuribacterales</taxon>
        <taxon>Acanthopleuribacteraceae</taxon>
        <taxon>Acanthopleuribacter</taxon>
    </lineage>
</organism>
<dbReference type="Proteomes" id="UP000664417">
    <property type="component" value="Unassembled WGS sequence"/>
</dbReference>
<dbReference type="EMBL" id="JAFREP010000008">
    <property type="protein sequence ID" value="MBO1318999.1"/>
    <property type="molecule type" value="Genomic_DNA"/>
</dbReference>
<proteinExistence type="predicted"/>
<evidence type="ECO:0000313" key="2">
    <source>
        <dbReference type="Proteomes" id="UP000664417"/>
    </source>
</evidence>
<dbReference type="RefSeq" id="WP_207858820.1">
    <property type="nucleotide sequence ID" value="NZ_JAFREP010000008.1"/>
</dbReference>
<dbReference type="PANTHER" id="PTHR39640:SF1">
    <property type="entry name" value="DUF790 FAMILY PROTEIN"/>
    <property type="match status" value="1"/>
</dbReference>
<comment type="caution">
    <text evidence="1">The sequence shown here is derived from an EMBL/GenBank/DDBJ whole genome shotgun (WGS) entry which is preliminary data.</text>
</comment>
<keyword evidence="2" id="KW-1185">Reference proteome</keyword>
<evidence type="ECO:0000313" key="1">
    <source>
        <dbReference type="EMBL" id="MBO1318999.1"/>
    </source>
</evidence>
<gene>
    <name evidence="1" type="ORF">J3U88_11070</name>
</gene>
<dbReference type="PANTHER" id="PTHR39640">
    <property type="entry name" value="VNG6129C"/>
    <property type="match status" value="1"/>
</dbReference>